<keyword evidence="2" id="KW-1133">Transmembrane helix</keyword>
<name>A0A139A3U5_GONPJ</name>
<evidence type="ECO:0000313" key="4">
    <source>
        <dbReference type="Proteomes" id="UP000070544"/>
    </source>
</evidence>
<dbReference type="Proteomes" id="UP000070544">
    <property type="component" value="Unassembled WGS sequence"/>
</dbReference>
<dbReference type="EMBL" id="KQ965802">
    <property type="protein sequence ID" value="KXS11472.1"/>
    <property type="molecule type" value="Genomic_DNA"/>
</dbReference>
<keyword evidence="2" id="KW-0812">Transmembrane</keyword>
<dbReference type="AlphaFoldDB" id="A0A139A3U5"/>
<proteinExistence type="predicted"/>
<accession>A0A139A3U5</accession>
<reference evidence="3 4" key="1">
    <citation type="journal article" date="2015" name="Genome Biol. Evol.">
        <title>Phylogenomic analyses indicate that early fungi evolved digesting cell walls of algal ancestors of land plants.</title>
        <authorList>
            <person name="Chang Y."/>
            <person name="Wang S."/>
            <person name="Sekimoto S."/>
            <person name="Aerts A.L."/>
            <person name="Choi C."/>
            <person name="Clum A."/>
            <person name="LaButti K.M."/>
            <person name="Lindquist E.A."/>
            <person name="Yee Ngan C."/>
            <person name="Ohm R.A."/>
            <person name="Salamov A.A."/>
            <person name="Grigoriev I.V."/>
            <person name="Spatafora J.W."/>
            <person name="Berbee M.L."/>
        </authorList>
    </citation>
    <scope>NUCLEOTIDE SEQUENCE [LARGE SCALE GENOMIC DNA]</scope>
    <source>
        <strain evidence="3 4">JEL478</strain>
    </source>
</reference>
<organism evidence="3 4">
    <name type="scientific">Gonapodya prolifera (strain JEL478)</name>
    <name type="common">Monoblepharis prolifera</name>
    <dbReference type="NCBI Taxonomy" id="1344416"/>
    <lineage>
        <taxon>Eukaryota</taxon>
        <taxon>Fungi</taxon>
        <taxon>Fungi incertae sedis</taxon>
        <taxon>Chytridiomycota</taxon>
        <taxon>Chytridiomycota incertae sedis</taxon>
        <taxon>Monoblepharidomycetes</taxon>
        <taxon>Monoblepharidales</taxon>
        <taxon>Gonapodyaceae</taxon>
        <taxon>Gonapodya</taxon>
    </lineage>
</organism>
<keyword evidence="2" id="KW-0472">Membrane</keyword>
<feature type="region of interest" description="Disordered" evidence="1">
    <location>
        <begin position="76"/>
        <end position="100"/>
    </location>
</feature>
<protein>
    <submittedName>
        <fullName evidence="3">Uncharacterized protein</fullName>
    </submittedName>
</protein>
<evidence type="ECO:0000256" key="1">
    <source>
        <dbReference type="SAM" id="MobiDB-lite"/>
    </source>
</evidence>
<feature type="transmembrane region" description="Helical" evidence="2">
    <location>
        <begin position="109"/>
        <end position="136"/>
    </location>
</feature>
<evidence type="ECO:0000313" key="3">
    <source>
        <dbReference type="EMBL" id="KXS11472.1"/>
    </source>
</evidence>
<sequence>MLRWHHPPRILFFLRDPSFFIAVRLLSSSPATSHIQPNGPLPNSITTLHQYSAVPSSLIFSRPLNENYRWGSFQPSPSSHPTFSDGRHFTTSRPSYQRPPVVPQPVKTALAIGGGVVVFYYAQPILYTLISALLGYTSYRFLRSRLDTWFPSPPSPFGPFPFGTGSTLTRSAPGPFGTTIPFPFSIPFQGIFRAAESQARIANDVVEVSKDVIREWLRSPAAPREIKQGLLASSMDDIVTLPPHAVAISTTQSSAGDPTTSTHVEVSYILKTEHPGLGPHGVVSVVADVVGGQDVTLRKLRLVWGGRAWDVPTRGGRARRGGVVDVDFEEVGR</sequence>
<gene>
    <name evidence="3" type="ORF">M427DRAFT_60701</name>
</gene>
<evidence type="ECO:0000256" key="2">
    <source>
        <dbReference type="SAM" id="Phobius"/>
    </source>
</evidence>
<keyword evidence="4" id="KW-1185">Reference proteome</keyword>